<dbReference type="InterPro" id="IPR002110">
    <property type="entry name" value="Ankyrin_rpt"/>
</dbReference>
<dbReference type="SUPFAM" id="SSF48403">
    <property type="entry name" value="Ankyrin repeat"/>
    <property type="match status" value="1"/>
</dbReference>
<gene>
    <name evidence="4" type="primary">ank16</name>
    <name evidence="4" type="ORF">FPW1038_02193</name>
</gene>
<dbReference type="PANTHER" id="PTHR24173:SF74">
    <property type="entry name" value="ANKYRIN REPEAT DOMAIN-CONTAINING PROTEIN 16"/>
    <property type="match status" value="1"/>
</dbReference>
<dbReference type="Pfam" id="PF13637">
    <property type="entry name" value="Ank_4"/>
    <property type="match status" value="1"/>
</dbReference>
<keyword evidence="2 3" id="KW-0040">ANK repeat</keyword>
<feature type="repeat" description="ANK" evidence="3">
    <location>
        <begin position="135"/>
        <end position="167"/>
    </location>
</feature>
<dbReference type="Pfam" id="PF12796">
    <property type="entry name" value="Ank_2"/>
    <property type="match status" value="2"/>
</dbReference>
<evidence type="ECO:0000256" key="3">
    <source>
        <dbReference type="PROSITE-ProRule" id="PRU00023"/>
    </source>
</evidence>
<dbReference type="PANTHER" id="PTHR24173">
    <property type="entry name" value="ANKYRIN REPEAT CONTAINING"/>
    <property type="match status" value="1"/>
</dbReference>
<dbReference type="Gene3D" id="1.25.40.20">
    <property type="entry name" value="Ankyrin repeat-containing domain"/>
    <property type="match status" value="1"/>
</dbReference>
<reference evidence="5" key="1">
    <citation type="submission" date="2018-03" db="EMBL/GenBank/DDBJ databases">
        <authorList>
            <person name="Batty M. E."/>
            <person name="Batty M E."/>
        </authorList>
    </citation>
    <scope>NUCLEOTIDE SEQUENCE [LARGE SCALE GENOMIC DNA]</scope>
</reference>
<dbReference type="RefSeq" id="WP_108840214.1">
    <property type="nucleotide sequence ID" value="NZ_OOHR01000018.1"/>
</dbReference>
<organism evidence="4 5">
    <name type="scientific">Orientia tsutsugamushi</name>
    <name type="common">Rickettsia tsutsugamushi</name>
    <dbReference type="NCBI Taxonomy" id="784"/>
    <lineage>
        <taxon>Bacteria</taxon>
        <taxon>Pseudomonadati</taxon>
        <taxon>Pseudomonadota</taxon>
        <taxon>Alphaproteobacteria</taxon>
        <taxon>Rickettsiales</taxon>
        <taxon>Rickettsiaceae</taxon>
        <taxon>Rickettsieae</taxon>
        <taxon>Orientia</taxon>
    </lineage>
</organism>
<dbReference type="Proteomes" id="UP000244889">
    <property type="component" value="Unassembled WGS sequence"/>
</dbReference>
<dbReference type="PROSITE" id="PS50297">
    <property type="entry name" value="ANK_REP_REGION"/>
    <property type="match status" value="2"/>
</dbReference>
<name>A0A2R8F410_ORITS</name>
<accession>A0A2R8F410</accession>
<dbReference type="PROSITE" id="PS50088">
    <property type="entry name" value="ANK_REPEAT"/>
    <property type="match status" value="2"/>
</dbReference>
<dbReference type="InterPro" id="IPR036770">
    <property type="entry name" value="Ankyrin_rpt-contain_sf"/>
</dbReference>
<feature type="repeat" description="ANK" evidence="3">
    <location>
        <begin position="46"/>
        <end position="78"/>
    </location>
</feature>
<dbReference type="EMBL" id="OOHR01000018">
    <property type="protein sequence ID" value="SPM45973.1"/>
    <property type="molecule type" value="Genomic_DNA"/>
</dbReference>
<keyword evidence="1" id="KW-0677">Repeat</keyword>
<dbReference type="PRINTS" id="PR01415">
    <property type="entry name" value="ANKYRIN"/>
</dbReference>
<dbReference type="SMART" id="SM00248">
    <property type="entry name" value="ANK"/>
    <property type="match status" value="6"/>
</dbReference>
<evidence type="ECO:0000313" key="4">
    <source>
        <dbReference type="EMBL" id="SPM45973.1"/>
    </source>
</evidence>
<dbReference type="AlphaFoldDB" id="A0A2R8F410"/>
<sequence length="529" mass="60205">MNNDDLARDLYYAAGFTRVERLERILAQDNACNIINTVFVDDVYRPNGSALHEAVTHWNTDIAMLLLKKGADVNIKNQYGSTPLHLATKIVAINPFEIYLQDDGSAPVIVHYEWDTQKLQLLLDNGANVNLMDNDGYTALHYASACGNIDVVEFLLNNNADINITGKNTVVHSAAKNGHKDMVQFWLDRYPNMINLNLQDNDGNTALHLVAKHRFTILPHDVHASNLRYADYNDKCFIDVAEMLLNRGVDTNIQNNDGNTALHLALLSYSGLLDITHLMMDNLDSFLCRSIDLIKSLCKNNNVNFILKNNDSYTVLDLALAIEHDQHKIAEHLQEKRLLWRTEQIKAANNSLVIIAENKKQILKLKPDSAKTDADKFLEKWLELPTEQILDTLDDDDFGAFQQFNEECEKRIIETLKKHNSIKLYLVNAALKEALMGKNNDLETLQQFNEECEKIVMKKSDDDCDKLFWVSQEVKEGLIGKNRNLEPFQESNDLEPLQQLEPFQHANDEDMNDELVTGESITNSYCIVS</sequence>
<evidence type="ECO:0000256" key="2">
    <source>
        <dbReference type="ARBA" id="ARBA00023043"/>
    </source>
</evidence>
<evidence type="ECO:0000313" key="5">
    <source>
        <dbReference type="Proteomes" id="UP000244889"/>
    </source>
</evidence>
<proteinExistence type="predicted"/>
<evidence type="ECO:0000256" key="1">
    <source>
        <dbReference type="ARBA" id="ARBA00022737"/>
    </source>
</evidence>
<protein>
    <submittedName>
        <fullName evidence="4">Ankyrin repeat-containing protein 16</fullName>
    </submittedName>
</protein>